<dbReference type="PANTHER" id="PTHR37984">
    <property type="entry name" value="PROTEIN CBG26694"/>
    <property type="match status" value="1"/>
</dbReference>
<dbReference type="GO" id="GO:0016787">
    <property type="term" value="F:hydrolase activity"/>
    <property type="evidence" value="ECO:0007669"/>
    <property type="project" value="UniProtKB-KW"/>
</dbReference>
<evidence type="ECO:0000256" key="4">
    <source>
        <dbReference type="ARBA" id="ARBA00022759"/>
    </source>
</evidence>
<dbReference type="Pfam" id="PF17917">
    <property type="entry name" value="RT_RNaseH"/>
    <property type="match status" value="1"/>
</dbReference>
<dbReference type="OrthoDB" id="2013610at2759"/>
<dbReference type="InterPro" id="IPR041373">
    <property type="entry name" value="RT_RNaseH"/>
</dbReference>
<gene>
    <name evidence="8" type="ORF">CSUI_008702</name>
</gene>
<evidence type="ECO:0000256" key="2">
    <source>
        <dbReference type="ARBA" id="ARBA00022695"/>
    </source>
</evidence>
<keyword evidence="9" id="KW-1185">Reference proteome</keyword>
<evidence type="ECO:0000256" key="3">
    <source>
        <dbReference type="ARBA" id="ARBA00022722"/>
    </source>
</evidence>
<organism evidence="8 9">
    <name type="scientific">Cystoisospora suis</name>
    <dbReference type="NCBI Taxonomy" id="483139"/>
    <lineage>
        <taxon>Eukaryota</taxon>
        <taxon>Sar</taxon>
        <taxon>Alveolata</taxon>
        <taxon>Apicomplexa</taxon>
        <taxon>Conoidasida</taxon>
        <taxon>Coccidia</taxon>
        <taxon>Eucoccidiorida</taxon>
        <taxon>Eimeriorina</taxon>
        <taxon>Sarcocystidae</taxon>
        <taxon>Cystoisospora</taxon>
    </lineage>
</organism>
<keyword evidence="6" id="KW-0695">RNA-directed DNA polymerase</keyword>
<evidence type="ECO:0000256" key="6">
    <source>
        <dbReference type="ARBA" id="ARBA00022918"/>
    </source>
</evidence>
<comment type="caution">
    <text evidence="8">The sequence shown here is derived from an EMBL/GenBank/DDBJ whole genome shotgun (WGS) entry which is preliminary data.</text>
</comment>
<dbReference type="VEuPathDB" id="ToxoDB:CSUI_008702"/>
<dbReference type="RefSeq" id="XP_067919197.1">
    <property type="nucleotide sequence ID" value="XM_068068827.1"/>
</dbReference>
<dbReference type="EMBL" id="MIGC01004939">
    <property type="protein sequence ID" value="PHJ17476.1"/>
    <property type="molecule type" value="Genomic_DNA"/>
</dbReference>
<evidence type="ECO:0000313" key="8">
    <source>
        <dbReference type="EMBL" id="PHJ17476.1"/>
    </source>
</evidence>
<feature type="non-terminal residue" evidence="8">
    <location>
        <position position="67"/>
    </location>
</feature>
<sequence length="67" mass="7724">MKWRHFIGDRKVSVETDHGTLGRMLVQKSVSPRLGYWLNKLAEFNLNVVYKPGQQNVVADAISRRPD</sequence>
<dbReference type="GeneID" id="94432038"/>
<dbReference type="Proteomes" id="UP000221165">
    <property type="component" value="Unassembled WGS sequence"/>
</dbReference>
<dbReference type="PANTHER" id="PTHR37984:SF5">
    <property type="entry name" value="PROTEIN NYNRIN-LIKE"/>
    <property type="match status" value="1"/>
</dbReference>
<feature type="domain" description="Reverse transcriptase RNase H-like" evidence="7">
    <location>
        <begin position="2"/>
        <end position="44"/>
    </location>
</feature>
<keyword evidence="4" id="KW-0255">Endonuclease</keyword>
<reference evidence="8 9" key="1">
    <citation type="journal article" date="2017" name="Int. J. Parasitol.">
        <title>The genome of the protozoan parasite Cystoisospora suis and a reverse vaccinology approach to identify vaccine candidates.</title>
        <authorList>
            <person name="Palmieri N."/>
            <person name="Shrestha A."/>
            <person name="Ruttkowski B."/>
            <person name="Beck T."/>
            <person name="Vogl C."/>
            <person name="Tomley F."/>
            <person name="Blake D.P."/>
            <person name="Joachim A."/>
        </authorList>
    </citation>
    <scope>NUCLEOTIDE SEQUENCE [LARGE SCALE GENOMIC DNA]</scope>
    <source>
        <strain evidence="8 9">Wien I</strain>
    </source>
</reference>
<name>A0A2C6KM55_9APIC</name>
<protein>
    <submittedName>
        <fullName evidence="8">Retrovirus-related pol polyprotein from transposon</fullName>
    </submittedName>
</protein>
<keyword evidence="3" id="KW-0540">Nuclease</keyword>
<keyword evidence="2" id="KW-0548">Nucleotidyltransferase</keyword>
<evidence type="ECO:0000256" key="5">
    <source>
        <dbReference type="ARBA" id="ARBA00022801"/>
    </source>
</evidence>
<evidence type="ECO:0000256" key="1">
    <source>
        <dbReference type="ARBA" id="ARBA00022679"/>
    </source>
</evidence>
<keyword evidence="1" id="KW-0808">Transferase</keyword>
<evidence type="ECO:0000259" key="7">
    <source>
        <dbReference type="Pfam" id="PF17917"/>
    </source>
</evidence>
<dbReference type="GO" id="GO:0004519">
    <property type="term" value="F:endonuclease activity"/>
    <property type="evidence" value="ECO:0007669"/>
    <property type="project" value="UniProtKB-KW"/>
</dbReference>
<dbReference type="InterPro" id="IPR050951">
    <property type="entry name" value="Retrovirus_Pol_polyprotein"/>
</dbReference>
<evidence type="ECO:0000313" key="9">
    <source>
        <dbReference type="Proteomes" id="UP000221165"/>
    </source>
</evidence>
<dbReference type="AlphaFoldDB" id="A0A2C6KM55"/>
<keyword evidence="5" id="KW-0378">Hydrolase</keyword>
<dbReference type="GO" id="GO:0003964">
    <property type="term" value="F:RNA-directed DNA polymerase activity"/>
    <property type="evidence" value="ECO:0007669"/>
    <property type="project" value="UniProtKB-KW"/>
</dbReference>
<proteinExistence type="predicted"/>
<accession>A0A2C6KM55</accession>